<sequence length="46" mass="5224">MLLLWCNSHFCHHNTEHYGTLVKPASKVTCSGTKTPAVSTFKPRFF</sequence>
<organism evidence="1 2">
    <name type="scientific">Acetobacter orientalis</name>
    <dbReference type="NCBI Taxonomy" id="146474"/>
    <lineage>
        <taxon>Bacteria</taxon>
        <taxon>Pseudomonadati</taxon>
        <taxon>Pseudomonadota</taxon>
        <taxon>Alphaproteobacteria</taxon>
        <taxon>Acetobacterales</taxon>
        <taxon>Acetobacteraceae</taxon>
        <taxon>Acetobacter</taxon>
    </lineage>
</organism>
<dbReference type="KEGG" id="aot:AcetOri_orf01966"/>
<dbReference type="Proteomes" id="UP000270034">
    <property type="component" value="Chromosome"/>
</dbReference>
<dbReference type="EMBL" id="AP018515">
    <property type="protein sequence ID" value="BBC79658.1"/>
    <property type="molecule type" value="Genomic_DNA"/>
</dbReference>
<proteinExistence type="predicted"/>
<accession>A0A2Z5ZGG1</accession>
<evidence type="ECO:0000313" key="2">
    <source>
        <dbReference type="Proteomes" id="UP000270034"/>
    </source>
</evidence>
<reference evidence="1 2" key="1">
    <citation type="submission" date="2018-02" db="EMBL/GenBank/DDBJ databases">
        <title>Acetobacter orientalis genome.</title>
        <authorList>
            <person name="Nakashima N."/>
            <person name="Tamura T."/>
        </authorList>
    </citation>
    <scope>NUCLEOTIDE SEQUENCE [LARGE SCALE GENOMIC DNA]</scope>
    <source>
        <strain evidence="1 2">FAN1</strain>
    </source>
</reference>
<gene>
    <name evidence="1" type="ORF">AcetOrient_orf01966</name>
</gene>
<name>A0A2Z5ZGG1_9PROT</name>
<dbReference type="AlphaFoldDB" id="A0A2Z5ZGG1"/>
<evidence type="ECO:0000313" key="1">
    <source>
        <dbReference type="EMBL" id="BBC79658.1"/>
    </source>
</evidence>
<protein>
    <submittedName>
        <fullName evidence="1">Uncharacterized protein</fullName>
    </submittedName>
</protein>